<organism evidence="2">
    <name type="scientific">Inoviridae sp. ctD5y3</name>
    <dbReference type="NCBI Taxonomy" id="2827624"/>
    <lineage>
        <taxon>Viruses</taxon>
        <taxon>Monodnaviria</taxon>
        <taxon>Loebvirae</taxon>
        <taxon>Hofneiviricota</taxon>
        <taxon>Faserviricetes</taxon>
        <taxon>Tubulavirales</taxon>
        <taxon>Inoviridae</taxon>
    </lineage>
</organism>
<keyword evidence="1" id="KW-0812">Transmembrane</keyword>
<keyword evidence="1" id="KW-0472">Membrane</keyword>
<proteinExistence type="predicted"/>
<name>A0A8S5LRG1_9VIRU</name>
<keyword evidence="1" id="KW-1133">Transmembrane helix</keyword>
<accession>A0A8S5LRG1</accession>
<feature type="transmembrane region" description="Helical" evidence="1">
    <location>
        <begin position="81"/>
        <end position="102"/>
    </location>
</feature>
<dbReference type="EMBL" id="BK015903">
    <property type="protein sequence ID" value="DAD72612.1"/>
    <property type="molecule type" value="Genomic_DNA"/>
</dbReference>
<evidence type="ECO:0000256" key="1">
    <source>
        <dbReference type="SAM" id="Phobius"/>
    </source>
</evidence>
<protein>
    <submittedName>
        <fullName evidence="2">Uncharacterized protein</fullName>
    </submittedName>
</protein>
<reference evidence="2" key="1">
    <citation type="journal article" date="2021" name="Proc. Natl. Acad. Sci. U.S.A.">
        <title>A Catalog of Tens of Thousands of Viruses from Human Metagenomes Reveals Hidden Associations with Chronic Diseases.</title>
        <authorList>
            <person name="Tisza M.J."/>
            <person name="Buck C.B."/>
        </authorList>
    </citation>
    <scope>NUCLEOTIDE SEQUENCE</scope>
    <source>
        <strain evidence="2">CtD5y3</strain>
    </source>
</reference>
<sequence>MSDKVYITDEIPDGYVYGEVTDDYVILYNQKSFRNETADYYKIYFNYSGGLVVHDTQYFGNYTTTFEDIPVSRDILDRPDFFNILGITIIFTLCGIWLLNLITSFIKRGGVLGGLF</sequence>
<evidence type="ECO:0000313" key="2">
    <source>
        <dbReference type="EMBL" id="DAD72612.1"/>
    </source>
</evidence>